<comment type="similarity">
    <text evidence="2">Belongs to the CENP-C/MIF2 family.</text>
</comment>
<evidence type="ECO:0000256" key="3">
    <source>
        <dbReference type="ARBA" id="ARBA00023242"/>
    </source>
</evidence>
<evidence type="ECO:0000313" key="7">
    <source>
        <dbReference type="Proteomes" id="UP000006729"/>
    </source>
</evidence>
<dbReference type="PANTHER" id="PTHR16684:SF11">
    <property type="entry name" value="CENTROMERE PROTEIN C"/>
    <property type="match status" value="1"/>
</dbReference>
<name>A0A2K2BZG9_POPTR</name>
<dbReference type="GO" id="GO:0019237">
    <property type="term" value="F:centromeric DNA binding"/>
    <property type="evidence" value="ECO:0000318"/>
    <property type="project" value="GO_Central"/>
</dbReference>
<dbReference type="InParanoid" id="A0A2K2BZG9"/>
<evidence type="ECO:0000256" key="2">
    <source>
        <dbReference type="ARBA" id="ARBA00010291"/>
    </source>
</evidence>
<dbReference type="GO" id="GO:0051455">
    <property type="term" value="P:spindle attachment to meiosis I kinetochore"/>
    <property type="evidence" value="ECO:0000318"/>
    <property type="project" value="GO_Central"/>
</dbReference>
<dbReference type="Proteomes" id="UP000006729">
    <property type="component" value="Chromosome 1"/>
</dbReference>
<dbReference type="GO" id="GO:0005634">
    <property type="term" value="C:nucleus"/>
    <property type="evidence" value="ECO:0007669"/>
    <property type="project" value="UniProtKB-SubCell"/>
</dbReference>
<organism evidence="6 7">
    <name type="scientific">Populus trichocarpa</name>
    <name type="common">Western balsam poplar</name>
    <name type="synonym">Populus balsamifera subsp. trichocarpa</name>
    <dbReference type="NCBI Taxonomy" id="3694"/>
    <lineage>
        <taxon>Eukaryota</taxon>
        <taxon>Viridiplantae</taxon>
        <taxon>Streptophyta</taxon>
        <taxon>Embryophyta</taxon>
        <taxon>Tracheophyta</taxon>
        <taxon>Spermatophyta</taxon>
        <taxon>Magnoliopsida</taxon>
        <taxon>eudicotyledons</taxon>
        <taxon>Gunneridae</taxon>
        <taxon>Pentapetalae</taxon>
        <taxon>rosids</taxon>
        <taxon>fabids</taxon>
        <taxon>Malpighiales</taxon>
        <taxon>Salicaceae</taxon>
        <taxon>Saliceae</taxon>
        <taxon>Populus</taxon>
    </lineage>
</organism>
<dbReference type="FunCoup" id="A0A2K2BZG9">
    <property type="interactions" value="1775"/>
</dbReference>
<feature type="region of interest" description="Disordered" evidence="5">
    <location>
        <begin position="154"/>
        <end position="183"/>
    </location>
</feature>
<comment type="subcellular location">
    <subcellularLocation>
        <location evidence="1">Nucleus</location>
    </subcellularLocation>
</comment>
<proteinExistence type="inferred from homology"/>
<dbReference type="GO" id="GO:0000776">
    <property type="term" value="C:kinetochore"/>
    <property type="evidence" value="ECO:0007669"/>
    <property type="project" value="InterPro"/>
</dbReference>
<gene>
    <name evidence="6" type="ORF">POPTR_001G178200</name>
</gene>
<evidence type="ECO:0000256" key="5">
    <source>
        <dbReference type="SAM" id="MobiDB-lite"/>
    </source>
</evidence>
<dbReference type="EMBL" id="CM009290">
    <property type="protein sequence ID" value="PNT55174.1"/>
    <property type="molecule type" value="Genomic_DNA"/>
</dbReference>
<dbReference type="GO" id="GO:0051315">
    <property type="term" value="P:attachment of mitotic spindle microtubules to kinetochore"/>
    <property type="evidence" value="ECO:0000318"/>
    <property type="project" value="GO_Central"/>
</dbReference>
<evidence type="ECO:0000256" key="4">
    <source>
        <dbReference type="SAM" id="Coils"/>
    </source>
</evidence>
<keyword evidence="4" id="KW-0175">Coiled coil</keyword>
<protein>
    <recommendedName>
        <fullName evidence="8">Centromere protein C</fullName>
    </recommendedName>
</protein>
<feature type="compositionally biased region" description="Low complexity" evidence="5">
    <location>
        <begin position="166"/>
        <end position="183"/>
    </location>
</feature>
<dbReference type="Gramene" id="Potri.001G178200.1.v4.1">
    <property type="protein sequence ID" value="Potri.001G178200.1.v4.1"/>
    <property type="gene ID" value="Potri.001G178200.v4.1"/>
</dbReference>
<sequence length="692" mass="75997">MNLEDPLQRYSGLSLLHRSLGSLSKPPCDPDPHHDDDLLSAHNFLKSLPVKNSDKLVEQAKSILDATSGLVNADLPNDAMPEDKIEVVVQKAAESPRARRPGLGRKRARFSLIHNSSQPSVILEPTLDMDNLKDPEQFFLAFERLEDAKKEMAKQTGRVSIGSNQSSMAMAPRPRRPGMPGRSRTVKYQHLYPTMSFQETSIEDILSPSNPGSQQETVSQAVALQLMESTNVALEESELAASMAKAEKRVDKLLDELLACDCEELDGDGAVTLLQDRLQVKSLDIEKLNLPELLYVQRTNLNALGGNLPKPRNVLSHIHNLPRRTLTPMKQQIAGNSTSSFGSPAPPKSQLASLALLRKHILQSNPPTNPVLKSLIIEEDDTTAGNSSPTEVAVKALNDNLTSLGSGSDVRPSKSSAEVENSNVGVDNGITYEYLSQLGGDADVQTNGPNELEDMVEDIQQKAVDKSLNGNLSSLGSGSIVCPSKTSAEVENSNIGVDDGVIDENSSLRGGDVDIQTNRRNELEDMPEDTAMEYLNPRDQFEQLSAAFVEDHAMDSCPETQDRDLEQTKANTPKHNNERVEKPPVVSTNKQTKEKSCTAKGRKYRSLSRRQSLAASGTSWETGVRRSTRIRSRPLEYWKGERFLYGRIHGSLATVIGIKYESPQNDKGKPALKVKSFVSDEYKNLVELAALH</sequence>
<dbReference type="PANTHER" id="PTHR16684">
    <property type="entry name" value="CENTROMERE PROTEIN C"/>
    <property type="match status" value="1"/>
</dbReference>
<dbReference type="AlphaFoldDB" id="A0A2K2BZG9"/>
<evidence type="ECO:0000313" key="6">
    <source>
        <dbReference type="EMBL" id="PNT55174.1"/>
    </source>
</evidence>
<evidence type="ECO:0000256" key="1">
    <source>
        <dbReference type="ARBA" id="ARBA00004123"/>
    </source>
</evidence>
<evidence type="ECO:0008006" key="8">
    <source>
        <dbReference type="Google" id="ProtNLM"/>
    </source>
</evidence>
<accession>A0A2K2BZG9</accession>
<dbReference type="OrthoDB" id="1939643at2759"/>
<dbReference type="GO" id="GO:0051382">
    <property type="term" value="P:kinetochore assembly"/>
    <property type="evidence" value="ECO:0000318"/>
    <property type="project" value="GO_Central"/>
</dbReference>
<reference evidence="6 7" key="1">
    <citation type="journal article" date="2006" name="Science">
        <title>The genome of black cottonwood, Populus trichocarpa (Torr. &amp; Gray).</title>
        <authorList>
            <person name="Tuskan G.A."/>
            <person name="Difazio S."/>
            <person name="Jansson S."/>
            <person name="Bohlmann J."/>
            <person name="Grigoriev I."/>
            <person name="Hellsten U."/>
            <person name="Putnam N."/>
            <person name="Ralph S."/>
            <person name="Rombauts S."/>
            <person name="Salamov A."/>
            <person name="Schein J."/>
            <person name="Sterck L."/>
            <person name="Aerts A."/>
            <person name="Bhalerao R.R."/>
            <person name="Bhalerao R.P."/>
            <person name="Blaudez D."/>
            <person name="Boerjan W."/>
            <person name="Brun A."/>
            <person name="Brunner A."/>
            <person name="Busov V."/>
            <person name="Campbell M."/>
            <person name="Carlson J."/>
            <person name="Chalot M."/>
            <person name="Chapman J."/>
            <person name="Chen G.L."/>
            <person name="Cooper D."/>
            <person name="Coutinho P.M."/>
            <person name="Couturier J."/>
            <person name="Covert S."/>
            <person name="Cronk Q."/>
            <person name="Cunningham R."/>
            <person name="Davis J."/>
            <person name="Degroeve S."/>
            <person name="Dejardin A."/>
            <person name="Depamphilis C."/>
            <person name="Detter J."/>
            <person name="Dirks B."/>
            <person name="Dubchak I."/>
            <person name="Duplessis S."/>
            <person name="Ehlting J."/>
            <person name="Ellis B."/>
            <person name="Gendler K."/>
            <person name="Goodstein D."/>
            <person name="Gribskov M."/>
            <person name="Grimwood J."/>
            <person name="Groover A."/>
            <person name="Gunter L."/>
            <person name="Hamberger B."/>
            <person name="Heinze B."/>
            <person name="Helariutta Y."/>
            <person name="Henrissat B."/>
            <person name="Holligan D."/>
            <person name="Holt R."/>
            <person name="Huang W."/>
            <person name="Islam-Faridi N."/>
            <person name="Jones S."/>
            <person name="Jones-Rhoades M."/>
            <person name="Jorgensen R."/>
            <person name="Joshi C."/>
            <person name="Kangasjarvi J."/>
            <person name="Karlsson J."/>
            <person name="Kelleher C."/>
            <person name="Kirkpatrick R."/>
            <person name="Kirst M."/>
            <person name="Kohler A."/>
            <person name="Kalluri U."/>
            <person name="Larimer F."/>
            <person name="Leebens-Mack J."/>
            <person name="Leple J.C."/>
            <person name="Locascio P."/>
            <person name="Lou Y."/>
            <person name="Lucas S."/>
            <person name="Martin F."/>
            <person name="Montanini B."/>
            <person name="Napoli C."/>
            <person name="Nelson D.R."/>
            <person name="Nelson C."/>
            <person name="Nieminen K."/>
            <person name="Nilsson O."/>
            <person name="Pereda V."/>
            <person name="Peter G."/>
            <person name="Philippe R."/>
            <person name="Pilate G."/>
            <person name="Poliakov A."/>
            <person name="Razumovskaya J."/>
            <person name="Richardson P."/>
            <person name="Rinaldi C."/>
            <person name="Ritland K."/>
            <person name="Rouze P."/>
            <person name="Ryaboy D."/>
            <person name="Schmutz J."/>
            <person name="Schrader J."/>
            <person name="Segerman B."/>
            <person name="Shin H."/>
            <person name="Siddiqui A."/>
            <person name="Sterky F."/>
            <person name="Terry A."/>
            <person name="Tsai C.J."/>
            <person name="Uberbacher E."/>
            <person name="Unneberg P."/>
            <person name="Vahala J."/>
            <person name="Wall K."/>
            <person name="Wessler S."/>
            <person name="Yang G."/>
            <person name="Yin T."/>
            <person name="Douglas C."/>
            <person name="Marra M."/>
            <person name="Sandberg G."/>
            <person name="Van de Peer Y."/>
            <person name="Rokhsar D."/>
        </authorList>
    </citation>
    <scope>NUCLEOTIDE SEQUENCE [LARGE SCALE GENOMIC DNA]</scope>
    <source>
        <strain evidence="7">cv. Nisqually</strain>
    </source>
</reference>
<keyword evidence="7" id="KW-1185">Reference proteome</keyword>
<dbReference type="InterPro" id="IPR028386">
    <property type="entry name" value="CENP-C/Mif2/cnp3"/>
</dbReference>
<feature type="coiled-coil region" evidence="4">
    <location>
        <begin position="236"/>
        <end position="263"/>
    </location>
</feature>
<keyword evidence="3" id="KW-0539">Nucleus</keyword>
<dbReference type="OMA" id="TSCPNEM"/>
<feature type="region of interest" description="Disordered" evidence="5">
    <location>
        <begin position="569"/>
        <end position="596"/>
    </location>
</feature>